<dbReference type="GO" id="GO:0071555">
    <property type="term" value="P:cell wall organization"/>
    <property type="evidence" value="ECO:0007669"/>
    <property type="project" value="UniProtKB-KW"/>
</dbReference>
<evidence type="ECO:0000256" key="4">
    <source>
        <dbReference type="SAM" id="MobiDB-lite"/>
    </source>
</evidence>
<accession>A0AAP0JG76</accession>
<sequence length="143" mass="16318">MGKMEKKVDNEMWKEMEVKKQVMKQIRKQIEVKVKMKTKKKWKEVKVEKKKNRPSSKGRDKAKSGPSRQSRETSTAIKSAWVKACSSKGKNSVLIPKGTYLSGPVLLEGKCNGPITFQLQGLIKAPIDMNSYSWFSFSHVDQL</sequence>
<keyword evidence="2" id="KW-0964">Secreted</keyword>
<dbReference type="InterPro" id="IPR011050">
    <property type="entry name" value="Pectin_lyase_fold/virulence"/>
</dbReference>
<dbReference type="SUPFAM" id="SSF51126">
    <property type="entry name" value="Pectin lyase-like"/>
    <property type="match status" value="1"/>
</dbReference>
<comment type="caution">
    <text evidence="5">The sequence shown here is derived from an EMBL/GenBank/DDBJ whole genome shotgun (WGS) entry which is preliminary data.</text>
</comment>
<dbReference type="EMBL" id="JBBNAG010000005">
    <property type="protein sequence ID" value="KAK9132347.1"/>
    <property type="molecule type" value="Genomic_DNA"/>
</dbReference>
<gene>
    <name evidence="5" type="ORF">Scep_011875</name>
</gene>
<feature type="region of interest" description="Disordered" evidence="4">
    <location>
        <begin position="40"/>
        <end position="77"/>
    </location>
</feature>
<evidence type="ECO:0000256" key="3">
    <source>
        <dbReference type="ARBA" id="ARBA00023316"/>
    </source>
</evidence>
<keyword evidence="3" id="KW-0961">Cell wall biogenesis/degradation</keyword>
<reference evidence="5 6" key="1">
    <citation type="submission" date="2024-01" db="EMBL/GenBank/DDBJ databases">
        <title>Genome assemblies of Stephania.</title>
        <authorList>
            <person name="Yang L."/>
        </authorList>
    </citation>
    <scope>NUCLEOTIDE SEQUENCE [LARGE SCALE GENOMIC DNA]</scope>
    <source>
        <strain evidence="5">JXDWG</strain>
        <tissue evidence="5">Leaf</tissue>
    </source>
</reference>
<dbReference type="PANTHER" id="PTHR31375">
    <property type="match status" value="1"/>
</dbReference>
<evidence type="ECO:0000313" key="6">
    <source>
        <dbReference type="Proteomes" id="UP001419268"/>
    </source>
</evidence>
<evidence type="ECO:0000313" key="5">
    <source>
        <dbReference type="EMBL" id="KAK9132347.1"/>
    </source>
</evidence>
<evidence type="ECO:0000256" key="1">
    <source>
        <dbReference type="ARBA" id="ARBA00004613"/>
    </source>
</evidence>
<name>A0AAP0JG76_9MAGN</name>
<keyword evidence="6" id="KW-1185">Reference proteome</keyword>
<dbReference type="Proteomes" id="UP001419268">
    <property type="component" value="Unassembled WGS sequence"/>
</dbReference>
<dbReference type="InterPro" id="IPR012334">
    <property type="entry name" value="Pectin_lyas_fold"/>
</dbReference>
<protein>
    <submittedName>
        <fullName evidence="5">Uncharacterized protein</fullName>
    </submittedName>
</protein>
<dbReference type="GO" id="GO:0005576">
    <property type="term" value="C:extracellular region"/>
    <property type="evidence" value="ECO:0007669"/>
    <property type="project" value="UniProtKB-SubCell"/>
</dbReference>
<proteinExistence type="predicted"/>
<dbReference type="AlphaFoldDB" id="A0AAP0JG76"/>
<comment type="subcellular location">
    <subcellularLocation>
        <location evidence="1">Secreted</location>
    </subcellularLocation>
</comment>
<feature type="compositionally biased region" description="Polar residues" evidence="4">
    <location>
        <begin position="66"/>
        <end position="77"/>
    </location>
</feature>
<evidence type="ECO:0000256" key="2">
    <source>
        <dbReference type="ARBA" id="ARBA00022525"/>
    </source>
</evidence>
<dbReference type="Gene3D" id="2.160.20.10">
    <property type="entry name" value="Single-stranded right-handed beta-helix, Pectin lyase-like"/>
    <property type="match status" value="1"/>
</dbReference>
<feature type="compositionally biased region" description="Basic residues" evidence="4">
    <location>
        <begin position="40"/>
        <end position="56"/>
    </location>
</feature>
<organism evidence="5 6">
    <name type="scientific">Stephania cephalantha</name>
    <dbReference type="NCBI Taxonomy" id="152367"/>
    <lineage>
        <taxon>Eukaryota</taxon>
        <taxon>Viridiplantae</taxon>
        <taxon>Streptophyta</taxon>
        <taxon>Embryophyta</taxon>
        <taxon>Tracheophyta</taxon>
        <taxon>Spermatophyta</taxon>
        <taxon>Magnoliopsida</taxon>
        <taxon>Ranunculales</taxon>
        <taxon>Menispermaceae</taxon>
        <taxon>Menispermoideae</taxon>
        <taxon>Cissampelideae</taxon>
        <taxon>Stephania</taxon>
    </lineage>
</organism>